<feature type="compositionally biased region" description="Basic residues" evidence="6">
    <location>
        <begin position="441"/>
        <end position="450"/>
    </location>
</feature>
<protein>
    <recommendedName>
        <fullName evidence="4 5">Eukaryotic translation initiation factor 3 subunit E</fullName>
        <shortName evidence="4">eIF3e</shortName>
    </recommendedName>
    <alternativeName>
        <fullName evidence="4">Eukaryotic translation initiation factor 3 subunit 6</fullName>
    </alternativeName>
</protein>
<evidence type="ECO:0000313" key="9">
    <source>
        <dbReference type="Proteomes" id="UP000012073"/>
    </source>
</evidence>
<dbReference type="CDD" id="cd21378">
    <property type="entry name" value="eIF3E"/>
    <property type="match status" value="1"/>
</dbReference>
<reference evidence="9" key="1">
    <citation type="journal article" date="2013" name="Proc. Natl. Acad. Sci. U.S.A.">
        <title>Genome structure and metabolic features in the red seaweed Chondrus crispus shed light on evolution of the Archaeplastida.</title>
        <authorList>
            <person name="Collen J."/>
            <person name="Porcel B."/>
            <person name="Carre W."/>
            <person name="Ball S.G."/>
            <person name="Chaparro C."/>
            <person name="Tonon T."/>
            <person name="Barbeyron T."/>
            <person name="Michel G."/>
            <person name="Noel B."/>
            <person name="Valentin K."/>
            <person name="Elias M."/>
            <person name="Artiguenave F."/>
            <person name="Arun A."/>
            <person name="Aury J.M."/>
            <person name="Barbosa-Neto J.F."/>
            <person name="Bothwell J.H."/>
            <person name="Bouget F.Y."/>
            <person name="Brillet L."/>
            <person name="Cabello-Hurtado F."/>
            <person name="Capella-Gutierrez S."/>
            <person name="Charrier B."/>
            <person name="Cladiere L."/>
            <person name="Cock J.M."/>
            <person name="Coelho S.M."/>
            <person name="Colleoni C."/>
            <person name="Czjzek M."/>
            <person name="Da Silva C."/>
            <person name="Delage L."/>
            <person name="Denoeud F."/>
            <person name="Deschamps P."/>
            <person name="Dittami S.M."/>
            <person name="Gabaldon T."/>
            <person name="Gachon C.M."/>
            <person name="Groisillier A."/>
            <person name="Herve C."/>
            <person name="Jabbari K."/>
            <person name="Katinka M."/>
            <person name="Kloareg B."/>
            <person name="Kowalczyk N."/>
            <person name="Labadie K."/>
            <person name="Leblanc C."/>
            <person name="Lopez P.J."/>
            <person name="McLachlan D.H."/>
            <person name="Meslet-Cladiere L."/>
            <person name="Moustafa A."/>
            <person name="Nehr Z."/>
            <person name="Nyvall Collen P."/>
            <person name="Panaud O."/>
            <person name="Partensky F."/>
            <person name="Poulain J."/>
            <person name="Rensing S.A."/>
            <person name="Rousvoal S."/>
            <person name="Samson G."/>
            <person name="Symeonidi A."/>
            <person name="Weissenbach J."/>
            <person name="Zambounis A."/>
            <person name="Wincker P."/>
            <person name="Boyen C."/>
        </authorList>
    </citation>
    <scope>NUCLEOTIDE SEQUENCE [LARGE SCALE GENOMIC DNA]</scope>
    <source>
        <strain evidence="9">cv. Stackhouse</strain>
    </source>
</reference>
<evidence type="ECO:0000256" key="6">
    <source>
        <dbReference type="SAM" id="MobiDB-lite"/>
    </source>
</evidence>
<dbReference type="Proteomes" id="UP000012073">
    <property type="component" value="Unassembled WGS sequence"/>
</dbReference>
<dbReference type="Gramene" id="CDF35407">
    <property type="protein sequence ID" value="CDF35407"/>
    <property type="gene ID" value="CHC_T00009464001"/>
</dbReference>
<dbReference type="GO" id="GO:0033290">
    <property type="term" value="C:eukaryotic 48S preinitiation complex"/>
    <property type="evidence" value="ECO:0007669"/>
    <property type="project" value="UniProtKB-UniRule"/>
</dbReference>
<sequence>MEFDLTRKMSEFLDRHQVIPLLDFLIQHPDVEGSYNKEDVVKAKIDLLSNTGMVDYAMETHVELYGTPAPVELENRRDQVILVLHALEDDASPLLAIIQDDQLMQELSETNSFTMEHLTTQHDVPPEVLDAIYELGKFRFDCGSYEDTAALMWAYRTLANGNNPEREFFALWGKFAADICTEKWDAALEDMNMLKEAIDSSGRSVLLNPLQQLQQRTWLIHWSLFVFFNHPDGRNGITDFLLSDKYLNTIQTNCPHILRYLTTAVITNKRRRNVMKDLVKVIQQESYAYSDPITEFVQCLYVNFDFEGAQDMLQKCEDTLKRDYFLYKMLDDFLEDARRTIFETYCRIHQVIDIGMLASKLNMVQYDAEKWVVNLIRHARLDAKIDSQANQVIMGVTVPSVYEQVVDSTKNLLIRGSVLAQNCDRPQGYSGGYRGDDDRRNRRGRRDRTN</sequence>
<dbReference type="PIRSF" id="PIRSF016255">
    <property type="entry name" value="eIF3e_su6"/>
    <property type="match status" value="1"/>
</dbReference>
<name>R7QA58_CHOCR</name>
<dbReference type="PROSITE" id="PS50250">
    <property type="entry name" value="PCI"/>
    <property type="match status" value="1"/>
</dbReference>
<dbReference type="GO" id="GO:0071540">
    <property type="term" value="C:eukaryotic translation initiation factor 3 complex, eIF3e"/>
    <property type="evidence" value="ECO:0007669"/>
    <property type="project" value="UniProtKB-UniRule"/>
</dbReference>
<dbReference type="SMART" id="SM01186">
    <property type="entry name" value="eIF3_N"/>
    <property type="match status" value="1"/>
</dbReference>
<dbReference type="InterPro" id="IPR000717">
    <property type="entry name" value="PCI_dom"/>
</dbReference>
<comment type="subcellular location">
    <subcellularLocation>
        <location evidence="4 5">Cytoplasm</location>
    </subcellularLocation>
</comment>
<dbReference type="GO" id="GO:0003743">
    <property type="term" value="F:translation initiation factor activity"/>
    <property type="evidence" value="ECO:0007669"/>
    <property type="project" value="UniProtKB-UniRule"/>
</dbReference>
<evidence type="ECO:0000313" key="8">
    <source>
        <dbReference type="EMBL" id="CDF35407.1"/>
    </source>
</evidence>
<dbReference type="InterPro" id="IPR019010">
    <property type="entry name" value="eIF3e_N"/>
</dbReference>
<feature type="region of interest" description="Disordered" evidence="6">
    <location>
        <begin position="425"/>
        <end position="450"/>
    </location>
</feature>
<comment type="subunit">
    <text evidence="4 5">Component of the eukaryotic translation initiation factor 3 (eIF-3) complex.</text>
</comment>
<dbReference type="Pfam" id="PF01399">
    <property type="entry name" value="PCI"/>
    <property type="match status" value="1"/>
</dbReference>
<dbReference type="Pfam" id="PF09440">
    <property type="entry name" value="eIF3_N"/>
    <property type="match status" value="1"/>
</dbReference>
<dbReference type="SUPFAM" id="SSF46785">
    <property type="entry name" value="Winged helix' DNA-binding domain"/>
    <property type="match status" value="1"/>
</dbReference>
<evidence type="ECO:0000256" key="2">
    <source>
        <dbReference type="ARBA" id="ARBA00022540"/>
    </source>
</evidence>
<evidence type="ECO:0000256" key="4">
    <source>
        <dbReference type="HAMAP-Rule" id="MF_03004"/>
    </source>
</evidence>
<dbReference type="GO" id="GO:0001732">
    <property type="term" value="P:formation of cytoplasmic translation initiation complex"/>
    <property type="evidence" value="ECO:0007669"/>
    <property type="project" value="UniProtKB-UniRule"/>
</dbReference>
<dbReference type="SMART" id="SM00088">
    <property type="entry name" value="PINT"/>
    <property type="match status" value="1"/>
</dbReference>
<dbReference type="HAMAP" id="MF_03004">
    <property type="entry name" value="eIF3e"/>
    <property type="match status" value="1"/>
</dbReference>
<dbReference type="GeneID" id="17322930"/>
<keyword evidence="2 4" id="KW-0396">Initiation factor</keyword>
<feature type="domain" description="PCI" evidence="7">
    <location>
        <begin position="226"/>
        <end position="399"/>
    </location>
</feature>
<evidence type="ECO:0000256" key="1">
    <source>
        <dbReference type="ARBA" id="ARBA00022490"/>
    </source>
</evidence>
<accession>R7QA58</accession>
<evidence type="ECO:0000256" key="5">
    <source>
        <dbReference type="PIRNR" id="PIRNR016255"/>
    </source>
</evidence>
<dbReference type="EMBL" id="HG001729">
    <property type="protein sequence ID" value="CDF35407.1"/>
    <property type="molecule type" value="Genomic_DNA"/>
</dbReference>
<evidence type="ECO:0000256" key="3">
    <source>
        <dbReference type="ARBA" id="ARBA00022917"/>
    </source>
</evidence>
<dbReference type="AlphaFoldDB" id="R7QA58"/>
<gene>
    <name evidence="8" type="ORF">CHC_T00009464001</name>
</gene>
<dbReference type="KEGG" id="ccp:CHC_T00009464001"/>
<keyword evidence="9" id="KW-1185">Reference proteome</keyword>
<proteinExistence type="inferred from homology"/>
<keyword evidence="3 4" id="KW-0648">Protein biosynthesis</keyword>
<comment type="similarity">
    <text evidence="4 5">Belongs to the eIF-3 subunit E family.</text>
</comment>
<dbReference type="OrthoDB" id="417252at2759"/>
<dbReference type="GO" id="GO:0016282">
    <property type="term" value="C:eukaryotic 43S preinitiation complex"/>
    <property type="evidence" value="ECO:0007669"/>
    <property type="project" value="UniProtKB-UniRule"/>
</dbReference>
<organism evidence="8 9">
    <name type="scientific">Chondrus crispus</name>
    <name type="common">Carrageen Irish moss</name>
    <name type="synonym">Polymorpha crispa</name>
    <dbReference type="NCBI Taxonomy" id="2769"/>
    <lineage>
        <taxon>Eukaryota</taxon>
        <taxon>Rhodophyta</taxon>
        <taxon>Florideophyceae</taxon>
        <taxon>Rhodymeniophycidae</taxon>
        <taxon>Gigartinales</taxon>
        <taxon>Gigartinaceae</taxon>
        <taxon>Chondrus</taxon>
    </lineage>
</organism>
<keyword evidence="1 4" id="KW-0963">Cytoplasm</keyword>
<evidence type="ECO:0000259" key="7">
    <source>
        <dbReference type="PROSITE" id="PS50250"/>
    </source>
</evidence>
<dbReference type="OMA" id="NCPWILR"/>
<dbReference type="PANTHER" id="PTHR10317">
    <property type="entry name" value="EUKARYOTIC TRANSLATION INITIATION FACTOR 3 SUBUNIT E"/>
    <property type="match status" value="1"/>
</dbReference>
<dbReference type="RefSeq" id="XP_005715226.1">
    <property type="nucleotide sequence ID" value="XM_005715169.1"/>
</dbReference>
<dbReference type="STRING" id="2769.R7QA58"/>
<comment type="function">
    <text evidence="4">Component of the eukaryotic translation initiation factor 3 (eIF-3) complex, which is involved in protein synthesis of a specialized repertoire of mRNAs and, together with other initiation factors, stimulates binding of mRNA and methionyl-tRNAi to the 40S ribosome. The eIF-3 complex specifically targets and initiates translation of a subset of mRNAs involved in cell proliferation.</text>
</comment>
<dbReference type="InterPro" id="IPR016650">
    <property type="entry name" value="eIF3e"/>
</dbReference>
<dbReference type="InterPro" id="IPR036390">
    <property type="entry name" value="WH_DNA-bd_sf"/>
</dbReference>